<dbReference type="PANTHER" id="PTHR45829">
    <property type="entry name" value="MITOCHONDRIAL CARRIER PROTEIN RIM2"/>
    <property type="match status" value="1"/>
</dbReference>
<dbReference type="PANTHER" id="PTHR45829:SF4">
    <property type="entry name" value="MITOCHONDRIAL CARRIER PROTEIN RIM2"/>
    <property type="match status" value="1"/>
</dbReference>
<protein>
    <recommendedName>
        <fullName evidence="15">Mitochondrial carrier protein</fullName>
    </recommendedName>
</protein>
<organism evidence="13 14">
    <name type="scientific">Rotaria socialis</name>
    <dbReference type="NCBI Taxonomy" id="392032"/>
    <lineage>
        <taxon>Eukaryota</taxon>
        <taxon>Metazoa</taxon>
        <taxon>Spiralia</taxon>
        <taxon>Gnathifera</taxon>
        <taxon>Rotifera</taxon>
        <taxon>Eurotatoria</taxon>
        <taxon>Bdelloidea</taxon>
        <taxon>Philodinida</taxon>
        <taxon>Philodinidae</taxon>
        <taxon>Rotaria</taxon>
    </lineage>
</organism>
<dbReference type="EMBL" id="CAJNYT010000063">
    <property type="protein sequence ID" value="CAF3324035.1"/>
    <property type="molecule type" value="Genomic_DNA"/>
</dbReference>
<evidence type="ECO:0000256" key="1">
    <source>
        <dbReference type="ARBA" id="ARBA00004448"/>
    </source>
</evidence>
<name>A0A817U5D7_9BILA</name>
<comment type="caution">
    <text evidence="13">The sequence shown here is derived from an EMBL/GenBank/DDBJ whole genome shotgun (WGS) entry which is preliminary data.</text>
</comment>
<sequence>MSTNTIKSNDGQQQLQQTNINRSSYVHLFAGGIAGTFGAILTCPLEVIKTRYQSSKNAFSQGRNHLNLNSSTSNTTNHCTLSGARSPSIINSLRHIVKYEGFRGLFKGLIPNLIGVAPSRAIYFYAYANTKSFLVSELERETPLVHVTSAAVAGIAMSTCTNPLWFIKTRLQIDQGNIRAIDLIRNIYHEHGISAFYKGISASNIRAIDLIRNIYREHGISAFYKGISASYVGVSETIVHFVIYEQIKAQLQLLQTSQNRPLDDTGLYNFSSYLIAAACSKSFATTLCYPHEVVRTRLREEGTKYRTFMQTLKKVYYEETIAGLYRGLLTHLIRQIPNTAIMMATYELVIAFLQSNSIVPPPPTPVVVTTFQRKKVLVENVDLEANAVNEAEL</sequence>
<evidence type="ECO:0000313" key="14">
    <source>
        <dbReference type="Proteomes" id="UP000663872"/>
    </source>
</evidence>
<dbReference type="GO" id="GO:0015218">
    <property type="term" value="F:pyrimidine nucleotide transmembrane transporter activity"/>
    <property type="evidence" value="ECO:0007669"/>
    <property type="project" value="InterPro"/>
</dbReference>
<evidence type="ECO:0000256" key="3">
    <source>
        <dbReference type="ARBA" id="ARBA00022448"/>
    </source>
</evidence>
<comment type="subcellular location">
    <subcellularLocation>
        <location evidence="1">Mitochondrion inner membrane</location>
        <topology evidence="1">Multi-pass membrane protein</topology>
    </subcellularLocation>
</comment>
<evidence type="ECO:0000256" key="7">
    <source>
        <dbReference type="ARBA" id="ARBA00022989"/>
    </source>
</evidence>
<evidence type="ECO:0000256" key="2">
    <source>
        <dbReference type="ARBA" id="ARBA00006375"/>
    </source>
</evidence>
<keyword evidence="7 12" id="KW-1133">Transmembrane helix</keyword>
<comment type="similarity">
    <text evidence="2 11">Belongs to the mitochondrial carrier (TC 2.A.29) family.</text>
</comment>
<dbReference type="Gene3D" id="1.50.40.10">
    <property type="entry name" value="Mitochondrial carrier domain"/>
    <property type="match status" value="2"/>
</dbReference>
<dbReference type="AlphaFoldDB" id="A0A817U5D7"/>
<accession>A0A817U5D7</accession>
<reference evidence="13" key="1">
    <citation type="submission" date="2021-02" db="EMBL/GenBank/DDBJ databases">
        <authorList>
            <person name="Nowell W R."/>
        </authorList>
    </citation>
    <scope>NUCLEOTIDE SEQUENCE</scope>
</reference>
<evidence type="ECO:0000256" key="5">
    <source>
        <dbReference type="ARBA" id="ARBA00022737"/>
    </source>
</evidence>
<evidence type="ECO:0000256" key="10">
    <source>
        <dbReference type="PROSITE-ProRule" id="PRU00282"/>
    </source>
</evidence>
<dbReference type="Pfam" id="PF00153">
    <property type="entry name" value="Mito_carr"/>
    <property type="match status" value="3"/>
</dbReference>
<dbReference type="Proteomes" id="UP000663872">
    <property type="component" value="Unassembled WGS sequence"/>
</dbReference>
<dbReference type="SUPFAM" id="SSF103506">
    <property type="entry name" value="Mitochondrial carrier"/>
    <property type="match status" value="2"/>
</dbReference>
<feature type="transmembrane region" description="Helical" evidence="12">
    <location>
        <begin position="25"/>
        <end position="48"/>
    </location>
</feature>
<evidence type="ECO:0000256" key="12">
    <source>
        <dbReference type="SAM" id="Phobius"/>
    </source>
</evidence>
<evidence type="ECO:0000313" key="13">
    <source>
        <dbReference type="EMBL" id="CAF3324035.1"/>
    </source>
</evidence>
<evidence type="ECO:0008006" key="15">
    <source>
        <dbReference type="Google" id="ProtNLM"/>
    </source>
</evidence>
<keyword evidence="6" id="KW-0999">Mitochondrion inner membrane</keyword>
<keyword evidence="5" id="KW-0677">Repeat</keyword>
<keyword evidence="3 11" id="KW-0813">Transport</keyword>
<evidence type="ECO:0000256" key="4">
    <source>
        <dbReference type="ARBA" id="ARBA00022692"/>
    </source>
</evidence>
<feature type="repeat" description="Solcar" evidence="10">
    <location>
        <begin position="268"/>
        <end position="352"/>
    </location>
</feature>
<evidence type="ECO:0000256" key="11">
    <source>
        <dbReference type="RuleBase" id="RU000488"/>
    </source>
</evidence>
<dbReference type="InterPro" id="IPR023395">
    <property type="entry name" value="MCP_dom_sf"/>
</dbReference>
<evidence type="ECO:0000256" key="8">
    <source>
        <dbReference type="ARBA" id="ARBA00023128"/>
    </source>
</evidence>
<feature type="repeat" description="Solcar" evidence="10">
    <location>
        <begin position="141"/>
        <end position="250"/>
    </location>
</feature>
<gene>
    <name evidence="13" type="ORF">GRG538_LOCUS2737</name>
</gene>
<proteinExistence type="inferred from homology"/>
<keyword evidence="9 10" id="KW-0472">Membrane</keyword>
<dbReference type="GO" id="GO:1990519">
    <property type="term" value="P:pyrimidine nucleotide import into mitochondrion"/>
    <property type="evidence" value="ECO:0007669"/>
    <property type="project" value="TreeGrafter"/>
</dbReference>
<evidence type="ECO:0000256" key="9">
    <source>
        <dbReference type="ARBA" id="ARBA00023136"/>
    </source>
</evidence>
<evidence type="ECO:0000256" key="6">
    <source>
        <dbReference type="ARBA" id="ARBA00022792"/>
    </source>
</evidence>
<keyword evidence="4 10" id="KW-0812">Transmembrane</keyword>
<dbReference type="PROSITE" id="PS50920">
    <property type="entry name" value="SOLCAR"/>
    <property type="match status" value="3"/>
</dbReference>
<keyword evidence="8" id="KW-0496">Mitochondrion</keyword>
<dbReference type="InterPro" id="IPR049562">
    <property type="entry name" value="SLC25A33/36-like"/>
</dbReference>
<feature type="repeat" description="Solcar" evidence="10">
    <location>
        <begin position="22"/>
        <end position="133"/>
    </location>
</feature>
<dbReference type="InterPro" id="IPR018108">
    <property type="entry name" value="MCP_transmembrane"/>
</dbReference>
<dbReference type="GO" id="GO:0005743">
    <property type="term" value="C:mitochondrial inner membrane"/>
    <property type="evidence" value="ECO:0007669"/>
    <property type="project" value="UniProtKB-SubCell"/>
</dbReference>